<feature type="domain" description="PAS" evidence="7">
    <location>
        <begin position="164"/>
        <end position="208"/>
    </location>
</feature>
<dbReference type="STRING" id="1090322.MettiDRAFT_2807"/>
<dbReference type="InterPro" id="IPR003661">
    <property type="entry name" value="HisK_dim/P_dom"/>
</dbReference>
<evidence type="ECO:0000259" key="8">
    <source>
        <dbReference type="PROSITE" id="PS50113"/>
    </source>
</evidence>
<evidence type="ECO:0000313" key="10">
    <source>
        <dbReference type="Proteomes" id="UP000019483"/>
    </source>
</evidence>
<evidence type="ECO:0000256" key="5">
    <source>
        <dbReference type="ARBA" id="ARBA00022777"/>
    </source>
</evidence>
<feature type="domain" description="PAC" evidence="8">
    <location>
        <begin position="250"/>
        <end position="303"/>
    </location>
</feature>
<dbReference type="SUPFAM" id="SSF55785">
    <property type="entry name" value="PYP-like sensor domain (PAS domain)"/>
    <property type="match status" value="2"/>
</dbReference>
<dbReference type="PANTHER" id="PTHR43047:SF72">
    <property type="entry name" value="OSMOSENSING HISTIDINE PROTEIN KINASE SLN1"/>
    <property type="match status" value="1"/>
</dbReference>
<dbReference type="Gene3D" id="3.30.565.10">
    <property type="entry name" value="Histidine kinase-like ATPase, C-terminal domain"/>
    <property type="match status" value="1"/>
</dbReference>
<dbReference type="InterPro" id="IPR013656">
    <property type="entry name" value="PAS_4"/>
</dbReference>
<dbReference type="PROSITE" id="PS50113">
    <property type="entry name" value="PAC"/>
    <property type="match status" value="2"/>
</dbReference>
<evidence type="ECO:0000259" key="7">
    <source>
        <dbReference type="PROSITE" id="PS50112"/>
    </source>
</evidence>
<dbReference type="GO" id="GO:0009927">
    <property type="term" value="F:histidine phosphotransfer kinase activity"/>
    <property type="evidence" value="ECO:0007669"/>
    <property type="project" value="TreeGrafter"/>
</dbReference>
<dbReference type="Gene3D" id="3.30.450.20">
    <property type="entry name" value="PAS domain"/>
    <property type="match status" value="2"/>
</dbReference>
<dbReference type="InterPro" id="IPR005467">
    <property type="entry name" value="His_kinase_dom"/>
</dbReference>
<keyword evidence="5" id="KW-0418">Kinase</keyword>
<dbReference type="InterPro" id="IPR000014">
    <property type="entry name" value="PAS"/>
</dbReference>
<dbReference type="SMART" id="SM00091">
    <property type="entry name" value="PAS"/>
    <property type="match status" value="2"/>
</dbReference>
<accession>W9E109</accession>
<comment type="catalytic activity">
    <reaction evidence="1">
        <text>ATP + protein L-histidine = ADP + protein N-phospho-L-histidine.</text>
        <dbReference type="EC" id="2.7.13.3"/>
    </reaction>
</comment>
<evidence type="ECO:0000256" key="1">
    <source>
        <dbReference type="ARBA" id="ARBA00000085"/>
    </source>
</evidence>
<reference evidence="9 10" key="1">
    <citation type="submission" date="2013-08" db="EMBL/GenBank/DDBJ databases">
        <authorList>
            <consortium name="DOE Joint Genome Institute"/>
            <person name="Eisen J."/>
            <person name="Huntemann M."/>
            <person name="Han J."/>
            <person name="Chen A."/>
            <person name="Kyrpides N."/>
            <person name="Mavromatis K."/>
            <person name="Markowitz V."/>
            <person name="Palaniappan K."/>
            <person name="Ivanova N."/>
            <person name="Schaumberg A."/>
            <person name="Pati A."/>
            <person name="Liolios K."/>
            <person name="Nordberg H.P."/>
            <person name="Cantor M.N."/>
            <person name="Hua S.X."/>
            <person name="Woyke T."/>
        </authorList>
    </citation>
    <scope>NUCLEOTIDE SEQUENCE [LARGE SCALE GENOMIC DNA]</scope>
    <source>
        <strain evidence="9 10">DSM 2278</strain>
    </source>
</reference>
<dbReference type="SMART" id="SM00387">
    <property type="entry name" value="HATPase_c"/>
    <property type="match status" value="1"/>
</dbReference>
<gene>
    <name evidence="9" type="ORF">MettiDRAFT_2807</name>
</gene>
<dbReference type="EMBL" id="AZAJ01000001">
    <property type="protein sequence ID" value="ETA69311.1"/>
    <property type="molecule type" value="Genomic_DNA"/>
</dbReference>
<evidence type="ECO:0000256" key="2">
    <source>
        <dbReference type="ARBA" id="ARBA00012438"/>
    </source>
</evidence>
<dbReference type="CDD" id="cd16922">
    <property type="entry name" value="HATPase_EvgS-ArcB-TorS-like"/>
    <property type="match status" value="1"/>
</dbReference>
<dbReference type="CDD" id="cd00082">
    <property type="entry name" value="HisKA"/>
    <property type="match status" value="1"/>
</dbReference>
<feature type="domain" description="PAS" evidence="7">
    <location>
        <begin position="38"/>
        <end position="108"/>
    </location>
</feature>
<dbReference type="SMART" id="SM00388">
    <property type="entry name" value="HisKA"/>
    <property type="match status" value="1"/>
</dbReference>
<protein>
    <recommendedName>
        <fullName evidence="2">histidine kinase</fullName>
        <ecNumber evidence="2">2.7.13.3</ecNumber>
    </recommendedName>
</protein>
<keyword evidence="4" id="KW-0808">Transferase</keyword>
<dbReference type="InterPro" id="IPR000700">
    <property type="entry name" value="PAS-assoc_C"/>
</dbReference>
<dbReference type="GO" id="GO:0005886">
    <property type="term" value="C:plasma membrane"/>
    <property type="evidence" value="ECO:0007669"/>
    <property type="project" value="TreeGrafter"/>
</dbReference>
<dbReference type="InterPro" id="IPR036097">
    <property type="entry name" value="HisK_dim/P_sf"/>
</dbReference>
<dbReference type="Pfam" id="PF02518">
    <property type="entry name" value="HATPase_c"/>
    <property type="match status" value="1"/>
</dbReference>
<dbReference type="Gene3D" id="1.10.287.130">
    <property type="match status" value="1"/>
</dbReference>
<dbReference type="InterPro" id="IPR004358">
    <property type="entry name" value="Sig_transdc_His_kin-like_C"/>
</dbReference>
<feature type="domain" description="Histidine kinase" evidence="6">
    <location>
        <begin position="321"/>
        <end position="541"/>
    </location>
</feature>
<keyword evidence="3" id="KW-0597">Phosphoprotein</keyword>
<dbReference type="InterPro" id="IPR036890">
    <property type="entry name" value="HATPase_C_sf"/>
</dbReference>
<keyword evidence="10" id="KW-1185">Reference proteome</keyword>
<dbReference type="CDD" id="cd00130">
    <property type="entry name" value="PAS"/>
    <property type="match status" value="2"/>
</dbReference>
<evidence type="ECO:0000259" key="6">
    <source>
        <dbReference type="PROSITE" id="PS50109"/>
    </source>
</evidence>
<dbReference type="PANTHER" id="PTHR43047">
    <property type="entry name" value="TWO-COMPONENT HISTIDINE PROTEIN KINASE"/>
    <property type="match status" value="1"/>
</dbReference>
<proteinExistence type="predicted"/>
<dbReference type="PROSITE" id="PS50112">
    <property type="entry name" value="PAS"/>
    <property type="match status" value="2"/>
</dbReference>
<dbReference type="EC" id="2.7.13.3" evidence="2"/>
<organism evidence="9 10">
    <name type="scientific">Methanolobus tindarius DSM 2278</name>
    <dbReference type="NCBI Taxonomy" id="1090322"/>
    <lineage>
        <taxon>Archaea</taxon>
        <taxon>Methanobacteriati</taxon>
        <taxon>Methanobacteriota</taxon>
        <taxon>Stenosarchaea group</taxon>
        <taxon>Methanomicrobia</taxon>
        <taxon>Methanosarcinales</taxon>
        <taxon>Methanosarcinaceae</taxon>
        <taxon>Methanolobus</taxon>
    </lineage>
</organism>
<dbReference type="PROSITE" id="PS50109">
    <property type="entry name" value="HIS_KIN"/>
    <property type="match status" value="1"/>
</dbReference>
<sequence>MTIRVGVIGVLGNDKVDDIADLDSMDIPDSVKRELFQKTALLSGLLRSVPDLVFFKDTDGIFLSCNEMFSRYVGKPASEIIGKTSHDIFDRSRADFFRSNDKRVLESGHSYKSVEWIDRADGKRILLETFKTPLFTEEHELIGVVGVGRDITERKRAEIELKDKKNELFQIVNGSPIPAFVINKDHDIIYWNKACENTTGIKSKDIIGTRNSWMPFYDSKRPVLADLIVDNCLNDIEKVYGDKKLQPSFVEGGYQAEDYFDVIGRWILFTAAPIRDHNNEIIGAIETLQDISLSKQAEQAMLEAKMLAENTSRTKSEFLCNMNHELRTPLNLILGYADLLLAEETGTLNEEQRHFSEIIKFAGSRFLDLVDSLIYIAEIEEGKMELDVDLFSVPNLMSDVKRMLSSQALKKGVSLEFDIHPSVTVVYADKSKIKTILHHLISNGIKFTPSGGTVLVIIRQNQNNELKLIVKDDGIGISEEDQKRLYNAFVQLDWSLNRKFEGSGLGLSIVKKFVEAQGGTISLKSKPGEGSTFEVLLPLSSSENSGVLGDMCNSTEYLE</sequence>
<dbReference type="AlphaFoldDB" id="W9E109"/>
<evidence type="ECO:0000256" key="3">
    <source>
        <dbReference type="ARBA" id="ARBA00022553"/>
    </source>
</evidence>
<dbReference type="Pfam" id="PF13426">
    <property type="entry name" value="PAS_9"/>
    <property type="match status" value="1"/>
</dbReference>
<name>W9E109_METTI</name>
<dbReference type="InterPro" id="IPR003594">
    <property type="entry name" value="HATPase_dom"/>
</dbReference>
<dbReference type="FunFam" id="3.30.565.10:FF:000010">
    <property type="entry name" value="Sensor histidine kinase RcsC"/>
    <property type="match status" value="1"/>
</dbReference>
<comment type="caution">
    <text evidence="9">The sequence shown here is derived from an EMBL/GenBank/DDBJ whole genome shotgun (WGS) entry which is preliminary data.</text>
</comment>
<dbReference type="Pfam" id="PF08448">
    <property type="entry name" value="PAS_4"/>
    <property type="match status" value="1"/>
</dbReference>
<dbReference type="PRINTS" id="PR00344">
    <property type="entry name" value="BCTRLSENSOR"/>
</dbReference>
<dbReference type="Pfam" id="PF00512">
    <property type="entry name" value="HisKA"/>
    <property type="match status" value="1"/>
</dbReference>
<dbReference type="SUPFAM" id="SSF47384">
    <property type="entry name" value="Homodimeric domain of signal transducing histidine kinase"/>
    <property type="match status" value="1"/>
</dbReference>
<dbReference type="NCBIfam" id="TIGR00229">
    <property type="entry name" value="sensory_box"/>
    <property type="match status" value="1"/>
</dbReference>
<dbReference type="SUPFAM" id="SSF55874">
    <property type="entry name" value="ATPase domain of HSP90 chaperone/DNA topoisomerase II/histidine kinase"/>
    <property type="match status" value="1"/>
</dbReference>
<dbReference type="GO" id="GO:0000155">
    <property type="term" value="F:phosphorelay sensor kinase activity"/>
    <property type="evidence" value="ECO:0007669"/>
    <property type="project" value="InterPro"/>
</dbReference>
<evidence type="ECO:0000256" key="4">
    <source>
        <dbReference type="ARBA" id="ARBA00022679"/>
    </source>
</evidence>
<evidence type="ECO:0000313" key="9">
    <source>
        <dbReference type="EMBL" id="ETA69311.1"/>
    </source>
</evidence>
<feature type="domain" description="PAC" evidence="8">
    <location>
        <begin position="110"/>
        <end position="163"/>
    </location>
</feature>
<dbReference type="Proteomes" id="UP000019483">
    <property type="component" value="Unassembled WGS sequence"/>
</dbReference>
<dbReference type="InterPro" id="IPR035965">
    <property type="entry name" value="PAS-like_dom_sf"/>
</dbReference>